<sequence>MWRRFWYVRNLFVRARADRPRAQAYCIATAIHVQEAGCPLEASSSRNEPPPPHTPRHCRAPNLPPADTSETGPDSERRVSTWVTTRREPHALRGRNDFTNQNSLPAHPHLPRTPDNRWRGQFPMSDEIWDFGPPNSDILPDETVEVLATLHTDVGRIV</sequence>
<evidence type="ECO:0000313" key="2">
    <source>
        <dbReference type="EMBL" id="TRM56666.1"/>
    </source>
</evidence>
<gene>
    <name evidence="2" type="ORF">BD626DRAFT_244713</name>
</gene>
<proteinExistence type="predicted"/>
<dbReference type="Proteomes" id="UP000320762">
    <property type="component" value="Unassembled WGS sequence"/>
</dbReference>
<evidence type="ECO:0000256" key="1">
    <source>
        <dbReference type="SAM" id="MobiDB-lite"/>
    </source>
</evidence>
<dbReference type="AlphaFoldDB" id="A0A550BVY5"/>
<reference evidence="2 3" key="1">
    <citation type="journal article" date="2019" name="New Phytol.">
        <title>Comparative genomics reveals unique wood-decay strategies and fruiting body development in the Schizophyllaceae.</title>
        <authorList>
            <person name="Almasi E."/>
            <person name="Sahu N."/>
            <person name="Krizsan K."/>
            <person name="Balint B."/>
            <person name="Kovacs G.M."/>
            <person name="Kiss B."/>
            <person name="Cseklye J."/>
            <person name="Drula E."/>
            <person name="Henrissat B."/>
            <person name="Nagy I."/>
            <person name="Chovatia M."/>
            <person name="Adam C."/>
            <person name="LaButti K."/>
            <person name="Lipzen A."/>
            <person name="Riley R."/>
            <person name="Grigoriev I.V."/>
            <person name="Nagy L.G."/>
        </authorList>
    </citation>
    <scope>NUCLEOTIDE SEQUENCE [LARGE SCALE GENOMIC DNA]</scope>
    <source>
        <strain evidence="2 3">NL-1724</strain>
    </source>
</reference>
<comment type="caution">
    <text evidence="2">The sequence shown here is derived from an EMBL/GenBank/DDBJ whole genome shotgun (WGS) entry which is preliminary data.</text>
</comment>
<name>A0A550BVY5_9AGAR</name>
<protein>
    <submittedName>
        <fullName evidence="2">Uncharacterized protein</fullName>
    </submittedName>
</protein>
<feature type="compositionally biased region" description="Basic and acidic residues" evidence="1">
    <location>
        <begin position="74"/>
        <end position="96"/>
    </location>
</feature>
<feature type="region of interest" description="Disordered" evidence="1">
    <location>
        <begin position="41"/>
        <end position="117"/>
    </location>
</feature>
<dbReference type="EMBL" id="VDMD01000063">
    <property type="protein sequence ID" value="TRM56666.1"/>
    <property type="molecule type" value="Genomic_DNA"/>
</dbReference>
<evidence type="ECO:0000313" key="3">
    <source>
        <dbReference type="Proteomes" id="UP000320762"/>
    </source>
</evidence>
<organism evidence="2 3">
    <name type="scientific">Schizophyllum amplum</name>
    <dbReference type="NCBI Taxonomy" id="97359"/>
    <lineage>
        <taxon>Eukaryota</taxon>
        <taxon>Fungi</taxon>
        <taxon>Dikarya</taxon>
        <taxon>Basidiomycota</taxon>
        <taxon>Agaricomycotina</taxon>
        <taxon>Agaricomycetes</taxon>
        <taxon>Agaricomycetidae</taxon>
        <taxon>Agaricales</taxon>
        <taxon>Schizophyllaceae</taxon>
        <taxon>Schizophyllum</taxon>
    </lineage>
</organism>
<keyword evidence="3" id="KW-1185">Reference proteome</keyword>
<accession>A0A550BVY5</accession>